<dbReference type="EMBL" id="PJNI01000004">
    <property type="protein sequence ID" value="PKR81270.1"/>
    <property type="molecule type" value="Genomic_DNA"/>
</dbReference>
<reference evidence="2 3" key="1">
    <citation type="submission" date="2017-12" db="EMBL/GenBank/DDBJ databases">
        <title>The draft genome sequence of Brumimicrobium saltpan LHR20.</title>
        <authorList>
            <person name="Do Z.-J."/>
            <person name="Luo H.-R."/>
        </authorList>
    </citation>
    <scope>NUCLEOTIDE SEQUENCE [LARGE SCALE GENOMIC DNA]</scope>
    <source>
        <strain evidence="2 3">LHR20</strain>
    </source>
</reference>
<evidence type="ECO:0000313" key="3">
    <source>
        <dbReference type="Proteomes" id="UP000236654"/>
    </source>
</evidence>
<dbReference type="AlphaFoldDB" id="A0A2I0R4E3"/>
<dbReference type="InterPro" id="IPR013783">
    <property type="entry name" value="Ig-like_fold"/>
</dbReference>
<dbReference type="Proteomes" id="UP000236654">
    <property type="component" value="Unassembled WGS sequence"/>
</dbReference>
<accession>A0A2I0R4E3</accession>
<protein>
    <recommendedName>
        <fullName evidence="1">PKD domain-containing protein</fullName>
    </recommendedName>
</protein>
<evidence type="ECO:0000313" key="2">
    <source>
        <dbReference type="EMBL" id="PKR81270.1"/>
    </source>
</evidence>
<gene>
    <name evidence="2" type="ORF">CW751_05475</name>
</gene>
<dbReference type="RefSeq" id="WP_101333996.1">
    <property type="nucleotide sequence ID" value="NZ_PJNI01000004.1"/>
</dbReference>
<dbReference type="InterPro" id="IPR000601">
    <property type="entry name" value="PKD_dom"/>
</dbReference>
<sequence>MKIKIFYLIIYFFLVSNGIFGQLEGANWYFGSYAGLDFSSGNPVPVFDGDLVTGEGCSSVSNNVGDLLFYTDGQNVYDRNHNLMPNGTGLLGHPSSAMSSVICPKPGTWNAALGQFDGYILCTIDFNNGSNGIRWSEIDLTANGGNGEVVLGTKNTHLIGTTTVEAANFVEHENGCDYWLLTKEVNTNKWEVYPVTSTGVGATPVISNVGPVTGSHFGYIKGSINSEQVALTNGNAGLQIYDFDRLTGQLTHKFSETSLGTSYYGLEFSPNNRFVYYTRLSDPNIYQVDISVANQIDFQNSLVTIGSTTNAAHGYRLGALQLASNGKIYLTLIGSGNLGVINAPDLSGIPANYIDNAVSISGTNINGSPTNTRLGLPSFPSFLLKQRKEILYNQFCNTYDAKFSLSDYDDLNGQSWYVTPEGNAFSNSPISTNQELTTNLSPGNYDIKVVLDYNCYSDSALRTITILPFDVLDLGSDLCFDNSLVLDAGNGFDTYEWQDGSQNQTFNVPSDGIYSCEVGQYGVNTILNGDFEDGNSGFSSQYVYSAMSINHAQYAVGTSISNPWWGNCTDHTSGSGNMMIVNSDCPTSGTGFTEPSFWCQKVTVEPNTDYFFSAFVANANNDVNTAEIALDLDGIRMITHSSNVGACNYEEITYVWNSGAQTEVEICLKEISGICGGADFIIDDISFSPICYSTDEVIVNPLPTATITGTNEVCEGSPAQTITFTGADGTAPYTFIYSLNGGPVQTLVSAGNTATVSVPTTTSGTFSYELLEVSDASSTTCSQLQTGIAEITVLPLPTASISGDDVLCVNDVEPTLTFTGSNGTAPYTFTYSLNGGPNQSITSTGNIATLNVPTTTSGTFTYDLISVQDASALTCSQAQSGTVVVQVNPLPTATIAGTNQVCENSPTQTITFTGADGTAPYTFTYSYNGGAPQTVVSTGNVATISVPTTTAGTFYYELLEVSDASATVCSQVQTGNATVTVLPLPTATISGDDIVCINSPEPVVTFTGANGTAPYTFTYSLNGGPNQTITSTGNTATINVPTTVNGTFSYDLISVEDASTLTCNQAQTRTVEVVVNPLPTATIIGDASVCNGAPEPVVTFTGADGTAPYTFTYSVNGGPNQTVTSTGNTATLNPSTAVNGSFDYELLSVQDNSSTACIQNQTGSITINVNPIPDAAFTATEACLNNGTQFSNISTIQNINGANITSWEWNFGDGNASTLENPTHTYGSE</sequence>
<evidence type="ECO:0000259" key="1">
    <source>
        <dbReference type="PROSITE" id="PS50093"/>
    </source>
</evidence>
<dbReference type="Gene3D" id="2.60.120.260">
    <property type="entry name" value="Galactose-binding domain-like"/>
    <property type="match status" value="1"/>
</dbReference>
<dbReference type="PROSITE" id="PS50093">
    <property type="entry name" value="PKD"/>
    <property type="match status" value="1"/>
</dbReference>
<dbReference type="InterPro" id="IPR035986">
    <property type="entry name" value="PKD_dom_sf"/>
</dbReference>
<proteinExistence type="predicted"/>
<dbReference type="Gene3D" id="2.60.40.10">
    <property type="entry name" value="Immunoglobulins"/>
    <property type="match status" value="1"/>
</dbReference>
<dbReference type="GO" id="GO:0006606">
    <property type="term" value="P:protein import into nucleus"/>
    <property type="evidence" value="ECO:0007669"/>
    <property type="project" value="TreeGrafter"/>
</dbReference>
<dbReference type="PANTHER" id="PTHR28206:SF1">
    <property type="entry name" value="NUCLEOPORIN POM152"/>
    <property type="match status" value="1"/>
</dbReference>
<dbReference type="SUPFAM" id="SSF49299">
    <property type="entry name" value="PKD domain"/>
    <property type="match status" value="1"/>
</dbReference>
<comment type="caution">
    <text evidence="2">The sequence shown here is derived from an EMBL/GenBank/DDBJ whole genome shotgun (WGS) entry which is preliminary data.</text>
</comment>
<feature type="non-terminal residue" evidence="2">
    <location>
        <position position="1229"/>
    </location>
</feature>
<feature type="domain" description="PKD" evidence="1">
    <location>
        <begin position="1200"/>
        <end position="1229"/>
    </location>
</feature>
<keyword evidence="3" id="KW-1185">Reference proteome</keyword>
<dbReference type="GO" id="GO:0017056">
    <property type="term" value="F:structural constituent of nuclear pore"/>
    <property type="evidence" value="ECO:0007669"/>
    <property type="project" value="InterPro"/>
</dbReference>
<dbReference type="InterPro" id="IPR037701">
    <property type="entry name" value="Pom152"/>
</dbReference>
<dbReference type="GO" id="GO:0006999">
    <property type="term" value="P:nuclear pore organization"/>
    <property type="evidence" value="ECO:0007669"/>
    <property type="project" value="TreeGrafter"/>
</dbReference>
<dbReference type="OrthoDB" id="9765926at2"/>
<dbReference type="PANTHER" id="PTHR28206">
    <property type="entry name" value="NUCLEOPORIN POM152"/>
    <property type="match status" value="1"/>
</dbReference>
<dbReference type="Pfam" id="PF18911">
    <property type="entry name" value="PKD_4"/>
    <property type="match status" value="1"/>
</dbReference>
<dbReference type="InterPro" id="IPR011048">
    <property type="entry name" value="Haem_d1_sf"/>
</dbReference>
<dbReference type="SUPFAM" id="SSF51004">
    <property type="entry name" value="C-terminal (heme d1) domain of cytochrome cd1-nitrite reductase"/>
    <property type="match status" value="1"/>
</dbReference>
<name>A0A2I0R4E3_9FLAO</name>
<organism evidence="2 3">
    <name type="scientific">Brumimicrobium salinarum</name>
    <dbReference type="NCBI Taxonomy" id="2058658"/>
    <lineage>
        <taxon>Bacteria</taxon>
        <taxon>Pseudomonadati</taxon>
        <taxon>Bacteroidota</taxon>
        <taxon>Flavobacteriia</taxon>
        <taxon>Flavobacteriales</taxon>
        <taxon>Crocinitomicaceae</taxon>
        <taxon>Brumimicrobium</taxon>
    </lineage>
</organism>